<evidence type="ECO:0000259" key="7">
    <source>
        <dbReference type="PROSITE" id="PS51715"/>
    </source>
</evidence>
<reference evidence="9" key="1">
    <citation type="journal article" date="2015" name="PLoS Genet.">
        <title>Genome Sequence and Transcriptome Analyses of Chrysochromulina tobin: Metabolic Tools for Enhanced Algal Fitness in the Prominent Order Prymnesiales (Haptophyceae).</title>
        <authorList>
            <person name="Hovde B.T."/>
            <person name="Deodato C.R."/>
            <person name="Hunsperger H.M."/>
            <person name="Ryken S.A."/>
            <person name="Yost W."/>
            <person name="Jha R.K."/>
            <person name="Patterson J."/>
            <person name="Monnat R.J. Jr."/>
            <person name="Barlow S.B."/>
            <person name="Starkenburg S.R."/>
            <person name="Cattolico R.A."/>
        </authorList>
    </citation>
    <scope>NUCLEOTIDE SEQUENCE</scope>
    <source>
        <strain evidence="9">CCMP291</strain>
    </source>
</reference>
<dbReference type="InterPro" id="IPR027417">
    <property type="entry name" value="P-loop_NTPase"/>
</dbReference>
<dbReference type="InterPro" id="IPR003191">
    <property type="entry name" value="Guanylate-bd/ATL_C"/>
</dbReference>
<accession>A0A0M0J8A9</accession>
<dbReference type="Gene3D" id="1.20.1000.10">
    <property type="entry name" value="Guanylate-binding protein, C-terminal domain"/>
    <property type="match status" value="1"/>
</dbReference>
<dbReference type="OrthoDB" id="2135133at2759"/>
<dbReference type="SUPFAM" id="SSF52540">
    <property type="entry name" value="P-loop containing nucleoside triphosphate hydrolases"/>
    <property type="match status" value="1"/>
</dbReference>
<gene>
    <name evidence="8" type="ORF">Ctob_000061</name>
</gene>
<dbReference type="CDD" id="cd01851">
    <property type="entry name" value="GBP"/>
    <property type="match status" value="1"/>
</dbReference>
<evidence type="ECO:0000256" key="2">
    <source>
        <dbReference type="ARBA" id="ARBA00022801"/>
    </source>
</evidence>
<feature type="coiled-coil region" evidence="5">
    <location>
        <begin position="602"/>
        <end position="629"/>
    </location>
</feature>
<dbReference type="PANTHER" id="PTHR10751">
    <property type="entry name" value="GUANYLATE BINDING PROTEIN"/>
    <property type="match status" value="1"/>
</dbReference>
<comment type="caution">
    <text evidence="8">The sequence shown here is derived from an EMBL/GenBank/DDBJ whole genome shotgun (WGS) entry which is preliminary data.</text>
</comment>
<dbReference type="InterPro" id="IPR036543">
    <property type="entry name" value="Guanylate-bd_C_sf"/>
</dbReference>
<keyword evidence="1" id="KW-0547">Nucleotide-binding</keyword>
<feature type="region of interest" description="Disordered" evidence="6">
    <location>
        <begin position="657"/>
        <end position="749"/>
    </location>
</feature>
<evidence type="ECO:0000256" key="4">
    <source>
        <dbReference type="PROSITE-ProRule" id="PRU01052"/>
    </source>
</evidence>
<organism evidence="8 9">
    <name type="scientific">Chrysochromulina tobinii</name>
    <dbReference type="NCBI Taxonomy" id="1460289"/>
    <lineage>
        <taxon>Eukaryota</taxon>
        <taxon>Haptista</taxon>
        <taxon>Haptophyta</taxon>
        <taxon>Prymnesiophyceae</taxon>
        <taxon>Prymnesiales</taxon>
        <taxon>Chrysochromulinaceae</taxon>
        <taxon>Chrysochromulina</taxon>
    </lineage>
</organism>
<evidence type="ECO:0000256" key="6">
    <source>
        <dbReference type="SAM" id="MobiDB-lite"/>
    </source>
</evidence>
<dbReference type="InterPro" id="IPR015894">
    <property type="entry name" value="Guanylate-bd_N"/>
</dbReference>
<protein>
    <submittedName>
        <fullName evidence="8">Guanylate-binding n-terminal domain containing protein</fullName>
    </submittedName>
</protein>
<evidence type="ECO:0000313" key="8">
    <source>
        <dbReference type="EMBL" id="KOO22572.1"/>
    </source>
</evidence>
<keyword evidence="2" id="KW-0378">Hydrolase</keyword>
<feature type="compositionally biased region" description="Basic and acidic residues" evidence="6">
    <location>
        <begin position="666"/>
        <end position="729"/>
    </location>
</feature>
<keyword evidence="3" id="KW-0342">GTP-binding</keyword>
<dbReference type="InterPro" id="IPR030386">
    <property type="entry name" value="G_GB1_RHD3_dom"/>
</dbReference>
<dbReference type="EMBL" id="JWZX01003269">
    <property type="protein sequence ID" value="KOO22572.1"/>
    <property type="molecule type" value="Genomic_DNA"/>
</dbReference>
<dbReference type="Proteomes" id="UP000037460">
    <property type="component" value="Unassembled WGS sequence"/>
</dbReference>
<evidence type="ECO:0000256" key="3">
    <source>
        <dbReference type="ARBA" id="ARBA00023134"/>
    </source>
</evidence>
<sequence length="749" mass="78890">MASPVPFIQVDASNRLFVTEEAKAYLGEVNSTVGVVAVAGIYRTGKSFILNQLAGTAGTGFGVGNSVQAKTKGIWLWGSPLHLEQTDATDPSAPQELLLLDTEGLQSIDQTEGHDAKIFSLAILLASAFVYNSKNAIDNAAIDQLSLVAQLTQRILVHAEGGGDRGGADVLAPFFPKFTWLLRDFSLELVDVNGAAQTPDAYLEECLQPSKGTSAAIQEQNATRSAIRTLFTERSCIALSHPTMGTKLPASALKELDQTPLSALNPDFVAGIQELKARLLGGTRAKSLGAGGPALTGRTLLHLAAQYCDAINDGALPNISSAFSAVIASECRRALDEAARLYVDGASAAMDPPDKPPDEAAWLEEHASLHESALHRFKGIAMGDGPAAAEAQAKLLEQLAAEKGKVDALLRARSEALCLRLVAALAEQFGQRAREATAAALAAITAADAAQNGSAPTAAAPTDASQAQALPVTLSNLMAEYERQAAGASKASGREALLARMVPLMVSSLADVEREQAHAAAAARQAAAAARTALVAATGRAQKAEKLAATSAADLRATREQLDTERADWTARSAEMQRAAEMERAKSVTANNEVVSALKAAMANRDAALASLREQLEAERNKCAAADQMMLALQTASAKKDALLAEYLQEEIEDSEKAAAARNGSHSKEAEKARLKAEKEAAKLKKAEEAEAAKKAKLAEKEAKLAAEKEAKLSPAEREFLEKERRARDSLAGAGSPREANNETRNPFD</sequence>
<dbReference type="SUPFAM" id="SSF48340">
    <property type="entry name" value="Interferon-induced guanylate-binding protein 1 (GBP1), C-terminal domain"/>
    <property type="match status" value="1"/>
</dbReference>
<dbReference type="Pfam" id="PF02263">
    <property type="entry name" value="GBP"/>
    <property type="match status" value="1"/>
</dbReference>
<keyword evidence="9" id="KW-1185">Reference proteome</keyword>
<dbReference type="Gene3D" id="3.40.50.300">
    <property type="entry name" value="P-loop containing nucleotide triphosphate hydrolases"/>
    <property type="match status" value="1"/>
</dbReference>
<feature type="compositionally biased region" description="Basic and acidic residues" evidence="6">
    <location>
        <begin position="740"/>
        <end position="749"/>
    </location>
</feature>
<dbReference type="AlphaFoldDB" id="A0A0M0J8A9"/>
<dbReference type="GO" id="GO:0003924">
    <property type="term" value="F:GTPase activity"/>
    <property type="evidence" value="ECO:0007669"/>
    <property type="project" value="InterPro"/>
</dbReference>
<name>A0A0M0J8A9_9EUKA</name>
<proteinExistence type="inferred from homology"/>
<evidence type="ECO:0000256" key="1">
    <source>
        <dbReference type="ARBA" id="ARBA00022741"/>
    </source>
</evidence>
<dbReference type="PROSITE" id="PS51715">
    <property type="entry name" value="G_GB1_RHD3"/>
    <property type="match status" value="1"/>
</dbReference>
<evidence type="ECO:0000313" key="9">
    <source>
        <dbReference type="Proteomes" id="UP000037460"/>
    </source>
</evidence>
<comment type="similarity">
    <text evidence="4">Belongs to the TRAFAC class dynamin-like GTPase superfamily. GB1/RHD3 GTPase family.</text>
</comment>
<feature type="domain" description="GB1/RHD3-type G" evidence="7">
    <location>
        <begin position="30"/>
        <end position="287"/>
    </location>
</feature>
<evidence type="ECO:0000256" key="5">
    <source>
        <dbReference type="SAM" id="Coils"/>
    </source>
</evidence>
<keyword evidence="5" id="KW-0175">Coiled coil</keyword>
<dbReference type="Pfam" id="PF02841">
    <property type="entry name" value="GBP_C"/>
    <property type="match status" value="1"/>
</dbReference>
<dbReference type="GO" id="GO:0005525">
    <property type="term" value="F:GTP binding"/>
    <property type="evidence" value="ECO:0007669"/>
    <property type="project" value="UniProtKB-KW"/>
</dbReference>